<gene>
    <name evidence="2" type="ORF">AB4Y30_13320</name>
</gene>
<evidence type="ECO:0000259" key="1">
    <source>
        <dbReference type="Pfam" id="PF25297"/>
    </source>
</evidence>
<sequence length="156" mass="18680">MDTTSCKVTFYYKFTSDKDVISNRQRKDVPAILDVTTNFKIYINSDLYFDQEEFPILEFYKHLYKWINKNGKNNKIQEFHYFSIEYDDYDDGALISLLPFGGNKARLKSIWAEQELYNIFVLNDIVKEFIVLEQRLKVDIENYYGIKLAKFIKHIP</sequence>
<organism evidence="2">
    <name type="scientific">Ornithinibacillus sp. 4-3</name>
    <dbReference type="NCBI Taxonomy" id="3231488"/>
    <lineage>
        <taxon>Bacteria</taxon>
        <taxon>Bacillati</taxon>
        <taxon>Bacillota</taxon>
        <taxon>Bacilli</taxon>
        <taxon>Bacillales</taxon>
        <taxon>Bacillaceae</taxon>
        <taxon>Ornithinibacillus</taxon>
    </lineage>
</organism>
<dbReference type="RefSeq" id="WP_368652708.1">
    <property type="nucleotide sequence ID" value="NZ_CP162599.1"/>
</dbReference>
<dbReference type="AlphaFoldDB" id="A0AB39HMS8"/>
<proteinExistence type="predicted"/>
<dbReference type="InterPro" id="IPR057200">
    <property type="entry name" value="DUF7878"/>
</dbReference>
<name>A0AB39HMS8_9BACI</name>
<reference evidence="2" key="1">
    <citation type="submission" date="2024-07" db="EMBL/GenBank/DDBJ databases">
        <title>Halotolerant mesophilic bacterium Ornithinibacillus sp. 4-3, sp. nov., isolated from soil.</title>
        <authorList>
            <person name="Sidarenka A.V."/>
            <person name="Guliayeva D.E."/>
            <person name="Leanovich S.I."/>
            <person name="Hileuskaya K.S."/>
            <person name="Akhremchuk A.E."/>
            <person name="Sikolenko M.A."/>
            <person name="Valentovich L.N."/>
        </authorList>
    </citation>
    <scope>NUCLEOTIDE SEQUENCE</scope>
    <source>
        <strain evidence="2">4-3</strain>
    </source>
</reference>
<dbReference type="EMBL" id="CP162599">
    <property type="protein sequence ID" value="XDK31984.1"/>
    <property type="molecule type" value="Genomic_DNA"/>
</dbReference>
<protein>
    <recommendedName>
        <fullName evidence="1">DUF7878 domain-containing protein</fullName>
    </recommendedName>
</protein>
<dbReference type="Pfam" id="PF25297">
    <property type="entry name" value="DUF7878"/>
    <property type="match status" value="1"/>
</dbReference>
<feature type="domain" description="DUF7878" evidence="1">
    <location>
        <begin position="10"/>
        <end position="141"/>
    </location>
</feature>
<accession>A0AB39HMS8</accession>
<evidence type="ECO:0000313" key="2">
    <source>
        <dbReference type="EMBL" id="XDK31984.1"/>
    </source>
</evidence>